<evidence type="ECO:0000313" key="3">
    <source>
        <dbReference type="Proteomes" id="UP000271974"/>
    </source>
</evidence>
<feature type="compositionally biased region" description="Low complexity" evidence="1">
    <location>
        <begin position="186"/>
        <end position="195"/>
    </location>
</feature>
<dbReference type="Proteomes" id="UP000271974">
    <property type="component" value="Unassembled WGS sequence"/>
</dbReference>
<evidence type="ECO:0000313" key="2">
    <source>
        <dbReference type="EMBL" id="RUS69754.1"/>
    </source>
</evidence>
<keyword evidence="3" id="KW-1185">Reference proteome</keyword>
<organism evidence="2 3">
    <name type="scientific">Elysia chlorotica</name>
    <name type="common">Eastern emerald elysia</name>
    <name type="synonym">Sea slug</name>
    <dbReference type="NCBI Taxonomy" id="188477"/>
    <lineage>
        <taxon>Eukaryota</taxon>
        <taxon>Metazoa</taxon>
        <taxon>Spiralia</taxon>
        <taxon>Lophotrochozoa</taxon>
        <taxon>Mollusca</taxon>
        <taxon>Gastropoda</taxon>
        <taxon>Heterobranchia</taxon>
        <taxon>Euthyneura</taxon>
        <taxon>Panpulmonata</taxon>
        <taxon>Sacoglossa</taxon>
        <taxon>Placobranchoidea</taxon>
        <taxon>Plakobranchidae</taxon>
        <taxon>Elysia</taxon>
    </lineage>
</organism>
<feature type="compositionally biased region" description="Basic and acidic residues" evidence="1">
    <location>
        <begin position="25"/>
        <end position="34"/>
    </location>
</feature>
<feature type="compositionally biased region" description="Low complexity" evidence="1">
    <location>
        <begin position="1"/>
        <end position="10"/>
    </location>
</feature>
<gene>
    <name evidence="2" type="ORF">EGW08_022484</name>
</gene>
<feature type="region of interest" description="Disordered" evidence="1">
    <location>
        <begin position="1"/>
        <end position="55"/>
    </location>
</feature>
<dbReference type="AlphaFoldDB" id="A0A433SKV4"/>
<name>A0A433SKV4_ELYCH</name>
<reference evidence="2 3" key="1">
    <citation type="submission" date="2019-01" db="EMBL/GenBank/DDBJ databases">
        <title>A draft genome assembly of the solar-powered sea slug Elysia chlorotica.</title>
        <authorList>
            <person name="Cai H."/>
            <person name="Li Q."/>
            <person name="Fang X."/>
            <person name="Li J."/>
            <person name="Curtis N.E."/>
            <person name="Altenburger A."/>
            <person name="Shibata T."/>
            <person name="Feng M."/>
            <person name="Maeda T."/>
            <person name="Schwartz J.A."/>
            <person name="Shigenobu S."/>
            <person name="Lundholm N."/>
            <person name="Nishiyama T."/>
            <person name="Yang H."/>
            <person name="Hasebe M."/>
            <person name="Li S."/>
            <person name="Pierce S.K."/>
            <person name="Wang J."/>
        </authorList>
    </citation>
    <scope>NUCLEOTIDE SEQUENCE [LARGE SCALE GENOMIC DNA]</scope>
    <source>
        <strain evidence="2">EC2010</strain>
        <tissue evidence="2">Whole organism of an adult</tissue>
    </source>
</reference>
<protein>
    <submittedName>
        <fullName evidence="2">Uncharacterized protein</fullName>
    </submittedName>
</protein>
<comment type="caution">
    <text evidence="2">The sequence shown here is derived from an EMBL/GenBank/DDBJ whole genome shotgun (WGS) entry which is preliminary data.</text>
</comment>
<accession>A0A433SKV4</accession>
<feature type="region of interest" description="Disordered" evidence="1">
    <location>
        <begin position="186"/>
        <end position="222"/>
    </location>
</feature>
<sequence length="239" mass="25563">MALQPHSTTPHPHPPRPAYHMSRAVSDHVTDVARKHPAPPRRFSDSESCREHDGPSNEARIIAFRRAQALQEMILLGARDTGLSPTRNSDPYVGGTHCEVVPEIPATPSPPPGVSSNLARRLSDTALYSSQISDFDEMTSSTEEAGALLTPPPGFADEPDISTWDSTKMTLTITTAACATGTCTTSTCTTCSPTGTRPPVEAASPSRSPAWPTPQDQGGTRECMEPLEYLVSTTTERPG</sequence>
<evidence type="ECO:0000256" key="1">
    <source>
        <dbReference type="SAM" id="MobiDB-lite"/>
    </source>
</evidence>
<dbReference type="EMBL" id="RQTK01001585">
    <property type="protein sequence ID" value="RUS69754.1"/>
    <property type="molecule type" value="Genomic_DNA"/>
</dbReference>
<proteinExistence type="predicted"/>
<feature type="compositionally biased region" description="Basic and acidic residues" evidence="1">
    <location>
        <begin position="42"/>
        <end position="55"/>
    </location>
</feature>